<dbReference type="Pfam" id="PF18184">
    <property type="entry name" value="SLATT_3"/>
    <property type="match status" value="1"/>
</dbReference>
<keyword evidence="1" id="KW-0812">Transmembrane</keyword>
<dbReference type="NCBIfam" id="NF033634">
    <property type="entry name" value="SLATT_1"/>
    <property type="match status" value="1"/>
</dbReference>
<keyword evidence="1" id="KW-0472">Membrane</keyword>
<evidence type="ECO:0000313" key="4">
    <source>
        <dbReference type="EMBL" id="MBP2291781.1"/>
    </source>
</evidence>
<dbReference type="RefSeq" id="WP_209765379.1">
    <property type="nucleotide sequence ID" value="NZ_JAGINP010000004.1"/>
</dbReference>
<dbReference type="EMBL" id="JAGINP010000004">
    <property type="protein sequence ID" value="MBP2291781.1"/>
    <property type="molecule type" value="Genomic_DNA"/>
</dbReference>
<accession>A0ABS4SGT3</accession>
<evidence type="ECO:0008006" key="6">
    <source>
        <dbReference type="Google" id="ProtNLM"/>
    </source>
</evidence>
<feature type="domain" description="SMODS and SLOG-associating 2TM effector" evidence="3">
    <location>
        <begin position="10"/>
        <end position="162"/>
    </location>
</feature>
<reference evidence="4 5" key="1">
    <citation type="submission" date="2021-03" db="EMBL/GenBank/DDBJ databases">
        <title>Genomic Encyclopedia of Type Strains, Phase III (KMG-III): the genomes of soil and plant-associated and newly described type strains.</title>
        <authorList>
            <person name="Whitman W."/>
        </authorList>
    </citation>
    <scope>NUCLEOTIDE SEQUENCE [LARGE SCALE GENOMIC DNA]</scope>
    <source>
        <strain evidence="4 5">IMMIB AFH-6</strain>
    </source>
</reference>
<organism evidence="4 5">
    <name type="scientific">Azospirillum rugosum</name>
    <dbReference type="NCBI Taxonomy" id="416170"/>
    <lineage>
        <taxon>Bacteria</taxon>
        <taxon>Pseudomonadati</taxon>
        <taxon>Pseudomonadota</taxon>
        <taxon>Alphaproteobacteria</taxon>
        <taxon>Rhodospirillales</taxon>
        <taxon>Azospirillaceae</taxon>
        <taxon>Azospirillum</taxon>
    </lineage>
</organism>
<evidence type="ECO:0000256" key="1">
    <source>
        <dbReference type="SAM" id="Phobius"/>
    </source>
</evidence>
<comment type="caution">
    <text evidence="4">The sequence shown here is derived from an EMBL/GenBank/DDBJ whole genome shotgun (WGS) entry which is preliminary data.</text>
</comment>
<dbReference type="NCBIfam" id="NF033610">
    <property type="entry name" value="SLATT_3"/>
    <property type="match status" value="1"/>
</dbReference>
<evidence type="ECO:0000259" key="2">
    <source>
        <dbReference type="Pfam" id="PF18181"/>
    </source>
</evidence>
<keyword evidence="5" id="KW-1185">Reference proteome</keyword>
<feature type="domain" description="SMODS and SLOG-associating 2TM effector" evidence="2">
    <location>
        <begin position="165"/>
        <end position="287"/>
    </location>
</feature>
<sequence length="293" mass="33941">MKSDTPFDYPAIYIAASKLSDSSQKTYLLLLRMEYGLLILASILSLDLDNSRLYYAHSAFIFIISLAVLLYRSKTKPEQFWYKGRALAESIKTSTWRYCMRAAPFEGAADHRLAKAEFRNLLKSVLEANRHIGERIPPDSAANDQITTSMDTVRGLDLEERKNLYEVNRIREQRLWYQTKAAYNKKRESQWVALCVFIYFMAILFTLMRITYPEWKLWPNDTLIVIASSIVGWVQIKKFNELSSAYTLTAHEIGILQGKISEVDSESSFSEFVNEAELAFSREHTQWVARQNL</sequence>
<evidence type="ECO:0000313" key="5">
    <source>
        <dbReference type="Proteomes" id="UP000781958"/>
    </source>
</evidence>
<feature type="transmembrane region" description="Helical" evidence="1">
    <location>
        <begin position="52"/>
        <end position="71"/>
    </location>
</feature>
<name>A0ABS4SGT3_9PROT</name>
<dbReference type="InterPro" id="IPR041116">
    <property type="entry name" value="SLATT_3"/>
</dbReference>
<gene>
    <name evidence="4" type="ORF">J2851_001530</name>
</gene>
<protein>
    <recommendedName>
        <fullName evidence="6">DUF4231 domain-containing protein</fullName>
    </recommendedName>
</protein>
<dbReference type="Proteomes" id="UP000781958">
    <property type="component" value="Unassembled WGS sequence"/>
</dbReference>
<proteinExistence type="predicted"/>
<dbReference type="Pfam" id="PF18181">
    <property type="entry name" value="SLATT_1"/>
    <property type="match status" value="1"/>
</dbReference>
<feature type="transmembrane region" description="Helical" evidence="1">
    <location>
        <begin position="191"/>
        <end position="212"/>
    </location>
</feature>
<dbReference type="InterPro" id="IPR040884">
    <property type="entry name" value="SLATT_1"/>
</dbReference>
<keyword evidence="1" id="KW-1133">Transmembrane helix</keyword>
<evidence type="ECO:0000259" key="3">
    <source>
        <dbReference type="Pfam" id="PF18184"/>
    </source>
</evidence>